<feature type="compositionally biased region" description="Basic residues" evidence="1">
    <location>
        <begin position="654"/>
        <end position="665"/>
    </location>
</feature>
<name>A0A177C6G1_9PLEO</name>
<keyword evidence="3" id="KW-1185">Reference proteome</keyword>
<proteinExistence type="predicted"/>
<feature type="compositionally biased region" description="Basic and acidic residues" evidence="1">
    <location>
        <begin position="801"/>
        <end position="826"/>
    </location>
</feature>
<feature type="region of interest" description="Disordered" evidence="1">
    <location>
        <begin position="345"/>
        <end position="420"/>
    </location>
</feature>
<dbReference type="Proteomes" id="UP000077069">
    <property type="component" value="Unassembled WGS sequence"/>
</dbReference>
<feature type="region of interest" description="Disordered" evidence="1">
    <location>
        <begin position="572"/>
        <end position="734"/>
    </location>
</feature>
<feature type="compositionally biased region" description="Polar residues" evidence="1">
    <location>
        <begin position="492"/>
        <end position="511"/>
    </location>
</feature>
<accession>A0A177C6G1</accession>
<feature type="compositionally biased region" description="Polar residues" evidence="1">
    <location>
        <begin position="249"/>
        <end position="266"/>
    </location>
</feature>
<dbReference type="GeneID" id="28768586"/>
<feature type="region of interest" description="Disordered" evidence="1">
    <location>
        <begin position="217"/>
        <end position="318"/>
    </location>
</feature>
<gene>
    <name evidence="2" type="ORF">CC84DRAFT_1261825</name>
</gene>
<dbReference type="OrthoDB" id="3801170at2759"/>
<sequence length="833" mass="91407">MAARKPPGPQPPGAVPPAVMENYLKLKQEQDSTSDEFERRVADTRRQLLERHAQEQQAFWTGQPCVAWQPPNGHAVALPDQQVSQRAVNQAPLPGPRKQAQDEGSAAQGHANAPINAPKRAAMKAEPPTAIRARARTLVAAQHHSQSVAEAQPQHAPKPRTKAAPKGGEIEIVDLCSDDDVEPSRSTTATSGQRVEFNFQPPSSGVLSFFGRNDNSEVIRPNVKGDEDLSKRQSPASFNTPVAMDVSVEPTQVSHGPSLSSMQTLNGPRDSGTRPASAVPSPVQKDSSMLQDRQTQLGEGKINMDLKNSPGRPGGKYFQSITAFSRSFEQPEQQHQQRRLVSANDTLCHPGGQDRVLGPEKASARQTEDIDMEGLPAETKQNENGPNVPHRSHTRGGKLSDRQNDNTDAEHADRDARAEYEKQRQRFMAIVQANGTLPAAIQAQWMEINETGIKRREELERTLQNAKAVGMHNATDSDGCIRRVKDKIRTPSCVQGSSAGRPQTQANTATDYQHPQQAFVESPMTGNQNEKLYQGDVSATGVDASSYQPYHRALDRQHQSLLFKVPRAPNRAVPINERTRREDTVTSRASSQTLPGHSIVATEKGRPDRLPLPTPPNSVVSPTRKRKVHHNVSDDSDVDPDFEPPSSDDEPLINRRHKPVVKKAKGVNGSGSARPVSLAPKIGFKHVKLTKPNRSVTPARPTTKTTAPATPESSLSSLDSESPSVQAAQRSSSRRAKQKALAALDEHFQKDFEFYNEEDIREADERKQRLKDIMPASTEATLRRTLQRMSLTPVPPSACPDSDRIETDGAQEANRRAHDGGRKRTDSVYGLVH</sequence>
<feature type="region of interest" description="Disordered" evidence="1">
    <location>
        <begin position="491"/>
        <end position="511"/>
    </location>
</feature>
<feature type="region of interest" description="Disordered" evidence="1">
    <location>
        <begin position="71"/>
        <end position="199"/>
    </location>
</feature>
<dbReference type="EMBL" id="KV441555">
    <property type="protein sequence ID" value="OAG03223.1"/>
    <property type="molecule type" value="Genomic_DNA"/>
</dbReference>
<organism evidence="2 3">
    <name type="scientific">Paraphaeosphaeria sporulosa</name>
    <dbReference type="NCBI Taxonomy" id="1460663"/>
    <lineage>
        <taxon>Eukaryota</taxon>
        <taxon>Fungi</taxon>
        <taxon>Dikarya</taxon>
        <taxon>Ascomycota</taxon>
        <taxon>Pezizomycotina</taxon>
        <taxon>Dothideomycetes</taxon>
        <taxon>Pleosporomycetidae</taxon>
        <taxon>Pleosporales</taxon>
        <taxon>Massarineae</taxon>
        <taxon>Didymosphaeriaceae</taxon>
        <taxon>Paraphaeosphaeria</taxon>
    </lineage>
</organism>
<protein>
    <submittedName>
        <fullName evidence="2">Uncharacterized protein</fullName>
    </submittedName>
</protein>
<feature type="compositionally biased region" description="Low complexity" evidence="1">
    <location>
        <begin position="697"/>
        <end position="731"/>
    </location>
</feature>
<evidence type="ECO:0000313" key="2">
    <source>
        <dbReference type="EMBL" id="OAG03223.1"/>
    </source>
</evidence>
<dbReference type="RefSeq" id="XP_018033588.1">
    <property type="nucleotide sequence ID" value="XM_018185100.1"/>
</dbReference>
<evidence type="ECO:0000313" key="3">
    <source>
        <dbReference type="Proteomes" id="UP000077069"/>
    </source>
</evidence>
<dbReference type="InParanoid" id="A0A177C6G1"/>
<feature type="region of interest" description="Disordered" evidence="1">
    <location>
        <begin position="791"/>
        <end position="833"/>
    </location>
</feature>
<feature type="compositionally biased region" description="Polar residues" evidence="1">
    <location>
        <begin position="586"/>
        <end position="595"/>
    </location>
</feature>
<feature type="compositionally biased region" description="Polar residues" evidence="1">
    <location>
        <begin position="284"/>
        <end position="297"/>
    </location>
</feature>
<reference evidence="2 3" key="1">
    <citation type="submission" date="2016-05" db="EMBL/GenBank/DDBJ databases">
        <title>Comparative analysis of secretome profiles of manganese(II)-oxidizing ascomycete fungi.</title>
        <authorList>
            <consortium name="DOE Joint Genome Institute"/>
            <person name="Zeiner C.A."/>
            <person name="Purvine S.O."/>
            <person name="Zink E.M."/>
            <person name="Wu S."/>
            <person name="Pasa-Tolic L."/>
            <person name="Chaput D.L."/>
            <person name="Haridas S."/>
            <person name="Grigoriev I.V."/>
            <person name="Santelli C.M."/>
            <person name="Hansel C.M."/>
        </authorList>
    </citation>
    <scope>NUCLEOTIDE SEQUENCE [LARGE SCALE GENOMIC DNA]</scope>
    <source>
        <strain evidence="2 3">AP3s5-JAC2a</strain>
    </source>
</reference>
<evidence type="ECO:0000256" key="1">
    <source>
        <dbReference type="SAM" id="MobiDB-lite"/>
    </source>
</evidence>
<feature type="compositionally biased region" description="Basic and acidic residues" evidence="1">
    <location>
        <begin position="398"/>
        <end position="420"/>
    </location>
</feature>
<feature type="compositionally biased region" description="Acidic residues" evidence="1">
    <location>
        <begin position="634"/>
        <end position="651"/>
    </location>
</feature>
<feature type="compositionally biased region" description="Polar residues" evidence="1">
    <location>
        <begin position="184"/>
        <end position="193"/>
    </location>
</feature>
<dbReference type="AlphaFoldDB" id="A0A177C6G1"/>